<dbReference type="SMART" id="SM00220">
    <property type="entry name" value="S_TKc"/>
    <property type="match status" value="1"/>
</dbReference>
<accession>A0A090L6A5</accession>
<evidence type="ECO:0000256" key="1">
    <source>
        <dbReference type="ARBA" id="ARBA00005527"/>
    </source>
</evidence>
<evidence type="ECO:0000256" key="5">
    <source>
        <dbReference type="ARBA" id="ARBA00022777"/>
    </source>
</evidence>
<evidence type="ECO:0000313" key="10">
    <source>
        <dbReference type="EMBL" id="CEF65252.1"/>
    </source>
</evidence>
<proteinExistence type="inferred from homology"/>
<reference evidence="10 11" key="1">
    <citation type="submission" date="2014-09" db="EMBL/GenBank/DDBJ databases">
        <authorList>
            <person name="Martin A.A."/>
        </authorList>
    </citation>
    <scope>NUCLEOTIDE SEQUENCE</scope>
    <source>
        <strain evidence="11">ED321</strain>
        <strain evidence="10">ED321 Heterogonic</strain>
    </source>
</reference>
<dbReference type="OrthoDB" id="310217at2759"/>
<keyword evidence="4" id="KW-0547">Nucleotide-binding</keyword>
<dbReference type="WormBase" id="SRAE_1000350500">
    <property type="protein sequence ID" value="SRP10269"/>
    <property type="gene ID" value="WBGene00260122"/>
</dbReference>
<feature type="compositionally biased region" description="Basic and acidic residues" evidence="8">
    <location>
        <begin position="1136"/>
        <end position="1155"/>
    </location>
</feature>
<comment type="similarity">
    <text evidence="1">Belongs to the protein kinase superfamily. CMGC Ser/Thr protein kinase family. GSK-3 subfamily.</text>
</comment>
<dbReference type="PROSITE" id="PS50011">
    <property type="entry name" value="PROTEIN_KINASE_DOM"/>
    <property type="match status" value="1"/>
</dbReference>
<evidence type="ECO:0000313" key="12">
    <source>
        <dbReference type="WBParaSite" id="SRAE_1000350500.1"/>
    </source>
</evidence>
<feature type="coiled-coil region" evidence="7">
    <location>
        <begin position="854"/>
        <end position="881"/>
    </location>
</feature>
<dbReference type="GO" id="GO:0007165">
    <property type="term" value="P:signal transduction"/>
    <property type="evidence" value="ECO:0007669"/>
    <property type="project" value="TreeGrafter"/>
</dbReference>
<dbReference type="Proteomes" id="UP000035682">
    <property type="component" value="Unplaced"/>
</dbReference>
<evidence type="ECO:0000259" key="9">
    <source>
        <dbReference type="PROSITE" id="PS50011"/>
    </source>
</evidence>
<evidence type="ECO:0000313" key="11">
    <source>
        <dbReference type="Proteomes" id="UP000035682"/>
    </source>
</evidence>
<keyword evidence="11" id="KW-1185">Reference proteome</keyword>
<dbReference type="InterPro" id="IPR008271">
    <property type="entry name" value="Ser/Thr_kinase_AS"/>
</dbReference>
<dbReference type="Gene3D" id="1.10.510.10">
    <property type="entry name" value="Transferase(Phosphotransferase) domain 1"/>
    <property type="match status" value="1"/>
</dbReference>
<dbReference type="GO" id="GO:0030154">
    <property type="term" value="P:cell differentiation"/>
    <property type="evidence" value="ECO:0007669"/>
    <property type="project" value="TreeGrafter"/>
</dbReference>
<evidence type="ECO:0000256" key="6">
    <source>
        <dbReference type="ARBA" id="ARBA00022840"/>
    </source>
</evidence>
<dbReference type="PROSITE" id="PS00108">
    <property type="entry name" value="PROTEIN_KINASE_ST"/>
    <property type="match status" value="1"/>
</dbReference>
<evidence type="ECO:0000256" key="7">
    <source>
        <dbReference type="SAM" id="Coils"/>
    </source>
</evidence>
<evidence type="ECO:0000256" key="2">
    <source>
        <dbReference type="ARBA" id="ARBA00022527"/>
    </source>
</evidence>
<dbReference type="GO" id="GO:0005634">
    <property type="term" value="C:nucleus"/>
    <property type="evidence" value="ECO:0007669"/>
    <property type="project" value="TreeGrafter"/>
</dbReference>
<feature type="region of interest" description="Disordered" evidence="8">
    <location>
        <begin position="1120"/>
        <end position="1155"/>
    </location>
</feature>
<dbReference type="RefSeq" id="XP_024504453.1">
    <property type="nucleotide sequence ID" value="XM_024650703.1"/>
</dbReference>
<protein>
    <submittedName>
        <fullName evidence="10 12">Cyclin-dependent kinase 5</fullName>
    </submittedName>
</protein>
<dbReference type="WBParaSite" id="SRAE_1000350500.1">
    <property type="protein sequence ID" value="SRAE_1000350500.1"/>
    <property type="gene ID" value="WBGene00260122"/>
</dbReference>
<dbReference type="GO" id="GO:0005737">
    <property type="term" value="C:cytoplasm"/>
    <property type="evidence" value="ECO:0007669"/>
    <property type="project" value="TreeGrafter"/>
</dbReference>
<dbReference type="InterPro" id="IPR011009">
    <property type="entry name" value="Kinase-like_dom_sf"/>
</dbReference>
<dbReference type="PANTHER" id="PTHR24057:SF0">
    <property type="entry name" value="PROTEIN KINASE SHAGGY-RELATED"/>
    <property type="match status" value="1"/>
</dbReference>
<gene>
    <name evidence="10 12 13" type="ORF">SRAE_1000350500</name>
</gene>
<keyword evidence="2" id="KW-0723">Serine/threonine-protein kinase</keyword>
<dbReference type="InterPro" id="IPR000719">
    <property type="entry name" value="Prot_kinase_dom"/>
</dbReference>
<dbReference type="PANTHER" id="PTHR24057">
    <property type="entry name" value="GLYCOGEN SYNTHASE KINASE-3 ALPHA"/>
    <property type="match status" value="1"/>
</dbReference>
<feature type="domain" description="Protein kinase" evidence="9">
    <location>
        <begin position="538"/>
        <end position="819"/>
    </location>
</feature>
<name>A0A090L6A5_STRRB</name>
<organism evidence="10">
    <name type="scientific">Strongyloides ratti</name>
    <name type="common">Parasitic roundworm</name>
    <dbReference type="NCBI Taxonomy" id="34506"/>
    <lineage>
        <taxon>Eukaryota</taxon>
        <taxon>Metazoa</taxon>
        <taxon>Ecdysozoa</taxon>
        <taxon>Nematoda</taxon>
        <taxon>Chromadorea</taxon>
        <taxon>Rhabditida</taxon>
        <taxon>Tylenchina</taxon>
        <taxon>Panagrolaimomorpha</taxon>
        <taxon>Strongyloidoidea</taxon>
        <taxon>Strongyloididae</taxon>
        <taxon>Strongyloides</taxon>
    </lineage>
</organism>
<dbReference type="CTD" id="36377617"/>
<dbReference type="GeneID" id="36377617"/>
<reference evidence="12" key="2">
    <citation type="submission" date="2020-12" db="UniProtKB">
        <authorList>
            <consortium name="WormBaseParasite"/>
        </authorList>
    </citation>
    <scope>IDENTIFICATION</scope>
</reference>
<dbReference type="EMBL" id="LN609528">
    <property type="protein sequence ID" value="CEF65252.1"/>
    <property type="molecule type" value="Genomic_DNA"/>
</dbReference>
<sequence>MSSDFMGDKKHLNIPFFDPTKPPPNFNLFIDDGNLLNTPFAPPELKKSFGENVILKSLRRTSDVDTQLLTPKIISPVKAVFTSPIQPPPPPMPNLVLPPKPITPQNTNNKQSNNTKMDQIDKAFINKAIAPLELKKNCTNSNSTSIIQSLHSAPPYENKNSKNCFFRYKTKQNIKKLNVPSSVPIPSLRPKTFNFNGRKISFTNKEMPEKSLKPILRDTGNDYKYIQQNKYFDNALSAFQIICLEENKNEAIKTSLKAHHRILEYKECFVLMKMLNDSSSKLYKYIKNGLDKKYLIKELYNIIEEKFKKQEFKSVTHPRISIVYNIVKEYEKIIEREESNLPINDNYDENEIKPYRQGSENIRQFIKEKNPKEVVAFYKKRNEDLDKNDKKYVNIKDLVKLLKKRNSCELYSYKQNDPLVAVIKKVRELTKSGVIERLKIHKVLVNKEKNHKSGDKLEKEKKDLASIKAIVLEKEIQLVSNIFNNTTNSDKVLRESLTNKSSKFQNTPYNNFMRVKKIFNDIRYETKFKDANNFKPLYKIFEDGGTRMFYVIDRIDKKRCILKEYLNFGSNENLIIQFKSEIECLVKNRERMFEPILGFALNLRLNRLYIGYGINNNTLEKVVKDDNYVPDISFIRFISQQIIEGLYHLERIGIVHKDIKPGNIFVKSDNKRITIGNFHYSSYIKEPNNLVYNDKSYNYRALEAYIEPLKLTHAVDMWGAGCVIYEMCTGGFPLFEGNTPLAVVGSIYKVIGAPSRELCHGYDKIFFYRYIHFAKTRPTKLNFSMQSLNPYLEDFFNKIFTHNGSGRIKPYDALFHPYLEDISGEGMKTSEKWHMKYEKLKDHSLKFEKQVRYINLLIEKLKEQQDRRKEISNDISKIMLEKLSEDTEEFLRLKNLNRKRKCLPNLNILPKKKKLTLDDVKILLNNIKPSNQFNVKKLLELYKGKNVLNIFVTKPLFRRILIRTGRISVSLAYELLARIETGKLRLKDVKSSKIMRKKIMNIQASEKIKREKRILKVKKLNKNKLKKSKKSINFCKKNDENKKVLNNTKSEIKKNHHLKSNVQCKKKSNLQSFIGGKKIKLKKKPIFVIPKLPKNLSKDKNLKNSESNVDKVVKNKQKLKKEKKIKEKSSNILEFPSDKSTSKKNDNIDKMEKSKELEKLPLPKNLESKVVKSTKPFPQCLMPDDEPCSSKSIVKAKDKPWYEIKTMPSLPYDKAPKIYIPPDTQVMPKRTFNSIHKQLRKNSNKSSHKSQTIKPLKIPPVLTPAERIQKLKAQTPLFSPPNLQQFSKPSPTISHLYNQLSNNKSSPALKSTDLISDNNPFRKDRLDRDLKRQSLTIKDRLFERITTPPKPPNLVFSKNQPFAENEGTIKNLLIVEKDKIQKKIDD</sequence>
<keyword evidence="7" id="KW-0175">Coiled coil</keyword>
<keyword evidence="6" id="KW-0067">ATP-binding</keyword>
<dbReference type="SUPFAM" id="SSF56112">
    <property type="entry name" value="Protein kinase-like (PK-like)"/>
    <property type="match status" value="1"/>
</dbReference>
<dbReference type="STRING" id="34506.A0A090L6A5"/>
<dbReference type="GO" id="GO:0005524">
    <property type="term" value="F:ATP binding"/>
    <property type="evidence" value="ECO:0007669"/>
    <property type="project" value="UniProtKB-KW"/>
</dbReference>
<dbReference type="InterPro" id="IPR050591">
    <property type="entry name" value="GSK-3"/>
</dbReference>
<evidence type="ECO:0000256" key="8">
    <source>
        <dbReference type="SAM" id="MobiDB-lite"/>
    </source>
</evidence>
<dbReference type="GO" id="GO:0004674">
    <property type="term" value="F:protein serine/threonine kinase activity"/>
    <property type="evidence" value="ECO:0007669"/>
    <property type="project" value="UniProtKB-KW"/>
</dbReference>
<dbReference type="Pfam" id="PF00069">
    <property type="entry name" value="Pkinase"/>
    <property type="match status" value="1"/>
</dbReference>
<evidence type="ECO:0000256" key="3">
    <source>
        <dbReference type="ARBA" id="ARBA00022679"/>
    </source>
</evidence>
<evidence type="ECO:0000256" key="4">
    <source>
        <dbReference type="ARBA" id="ARBA00022741"/>
    </source>
</evidence>
<keyword evidence="5 10" id="KW-0418">Kinase</keyword>
<keyword evidence="3" id="KW-0808">Transferase</keyword>
<evidence type="ECO:0000313" key="13">
    <source>
        <dbReference type="WormBase" id="SRAE_1000350500"/>
    </source>
</evidence>